<accession>A0A9P0E0V6</accession>
<feature type="region of interest" description="Disordered" evidence="1">
    <location>
        <begin position="113"/>
        <end position="135"/>
    </location>
</feature>
<dbReference type="OrthoDB" id="2125770at2759"/>
<feature type="region of interest" description="Disordered" evidence="1">
    <location>
        <begin position="356"/>
        <end position="385"/>
    </location>
</feature>
<feature type="region of interest" description="Disordered" evidence="1">
    <location>
        <begin position="300"/>
        <end position="328"/>
    </location>
</feature>
<dbReference type="Proteomes" id="UP001152798">
    <property type="component" value="Chromosome 1"/>
</dbReference>
<protein>
    <recommendedName>
        <fullName evidence="4">Pericentriolar material 1 protein</fullName>
    </recommendedName>
</protein>
<feature type="region of interest" description="Disordered" evidence="1">
    <location>
        <begin position="1"/>
        <end position="66"/>
    </location>
</feature>
<feature type="region of interest" description="Disordered" evidence="1">
    <location>
        <begin position="457"/>
        <end position="504"/>
    </location>
</feature>
<feature type="compositionally biased region" description="Basic and acidic residues" evidence="1">
    <location>
        <begin position="304"/>
        <end position="322"/>
    </location>
</feature>
<feature type="compositionally biased region" description="Polar residues" evidence="1">
    <location>
        <begin position="459"/>
        <end position="475"/>
    </location>
</feature>
<organism evidence="2 3">
    <name type="scientific">Nezara viridula</name>
    <name type="common">Southern green stink bug</name>
    <name type="synonym">Cimex viridulus</name>
    <dbReference type="NCBI Taxonomy" id="85310"/>
    <lineage>
        <taxon>Eukaryota</taxon>
        <taxon>Metazoa</taxon>
        <taxon>Ecdysozoa</taxon>
        <taxon>Arthropoda</taxon>
        <taxon>Hexapoda</taxon>
        <taxon>Insecta</taxon>
        <taxon>Pterygota</taxon>
        <taxon>Neoptera</taxon>
        <taxon>Paraneoptera</taxon>
        <taxon>Hemiptera</taxon>
        <taxon>Heteroptera</taxon>
        <taxon>Panheteroptera</taxon>
        <taxon>Pentatomomorpha</taxon>
        <taxon>Pentatomoidea</taxon>
        <taxon>Pentatomidae</taxon>
        <taxon>Pentatominae</taxon>
        <taxon>Nezara</taxon>
    </lineage>
</organism>
<reference evidence="2" key="1">
    <citation type="submission" date="2022-01" db="EMBL/GenBank/DDBJ databases">
        <authorList>
            <person name="King R."/>
        </authorList>
    </citation>
    <scope>NUCLEOTIDE SEQUENCE</scope>
</reference>
<name>A0A9P0E0V6_NEZVI</name>
<evidence type="ECO:0000313" key="3">
    <source>
        <dbReference type="Proteomes" id="UP001152798"/>
    </source>
</evidence>
<feature type="compositionally biased region" description="Basic and acidic residues" evidence="1">
    <location>
        <begin position="486"/>
        <end position="504"/>
    </location>
</feature>
<gene>
    <name evidence="2" type="ORF">NEZAVI_LOCUS397</name>
</gene>
<feature type="region of interest" description="Disordered" evidence="1">
    <location>
        <begin position="667"/>
        <end position="692"/>
    </location>
</feature>
<evidence type="ECO:0000256" key="1">
    <source>
        <dbReference type="SAM" id="MobiDB-lite"/>
    </source>
</evidence>
<dbReference type="EMBL" id="OV725077">
    <property type="protein sequence ID" value="CAH1388880.1"/>
    <property type="molecule type" value="Genomic_DNA"/>
</dbReference>
<feature type="region of interest" description="Disordered" evidence="1">
    <location>
        <begin position="921"/>
        <end position="996"/>
    </location>
</feature>
<evidence type="ECO:0008006" key="4">
    <source>
        <dbReference type="Google" id="ProtNLM"/>
    </source>
</evidence>
<evidence type="ECO:0000313" key="2">
    <source>
        <dbReference type="EMBL" id="CAH1388880.1"/>
    </source>
</evidence>
<dbReference type="AlphaFoldDB" id="A0A9P0E0V6"/>
<keyword evidence="3" id="KW-1185">Reference proteome</keyword>
<proteinExistence type="predicted"/>
<sequence>MSGGRQTGTVPKTKHNSRARRENPVNHLPNNLDWHETYTPQRVRKESNTNTRLSDAGEPGFMYEENPWVGLAPSNRTDDDELRWSNVKSSNITPERGNSAANVDGYLSNRTMQIQDNNGPEEREIPGTSKETMSRGRLKLKMEQSHRKIEELQQTQAALLSLRNKAIQQVKPVQMEDMQQHSMLGLRNKAIQQVKPVQVEVDRMANMEARIQTMQDYATIMQALERDETAANLVEPADLQCDQQLRIKLNELLAKKAQCDNILACIESETLPGNLGGPGSVSSDDGEASQFSRTRQGFGEIEEVGTRRDVNKQDNRELEHHGGPSNSYVHNKELKLEEVKNKLEQLQTLLNRVESLREGKPTPRMNGDGQSHGEHSQPACKNCPPNSVLDKLHTKKMDLNPDMRKVKAFQGSQGYHYNQPAVESWTSSVNGATGNSVDYSSEEGDVDYDESPVKLCPTSYMQPNSFSKTSTNGHQPGSKVAPGPARESRRGISREVRQRPPRVSEVDMRELVPNTPSLAEQISDLQIQMEQMQILYQGMLEKQQVVNFSSPQPWMPQPNLGFMQFMGPPTPQWHQHQLLINSLNQCCQLIWHQQRELAGLRQALSMIQEEGRMYKCGGYGNNLNFDPSGLLWAQSSPQTLNNQVPPGNRANNYWDNFRSYSRQNLLSGRNKSNEGSIAESLPAPRPSAQTDNLRRRKENHSLGNAQVNGAQMHSGEVSGSLNSCRSRRRYNSNLKADATAVFSLEQSIYSELETVIAQAERSPQLLLQLLTQLKNLRSQRPSPYEEGNPVGFENEFELLDHGIHSYPNMASRMEEARNHHVDCRRKRESVLEDVSRLIERQESEICTSDVISEIVGYLCRTLALDGNMETALLAALSKFKGTRMRPAAGNILCTIAQVLVNPGHQAGASMNDMNDNGLEQEEEEGAVGGISLAPPPQQPKAPSVEAELAEADQTQCNSADNVEVFDVDETGLPNIELDNQELPPREENQEQPLQEP</sequence>